<name>C0QQD9_PERMH</name>
<keyword evidence="3" id="KW-1185">Reference proteome</keyword>
<dbReference type="STRING" id="123214.PERMA_1099"/>
<keyword evidence="1" id="KW-0812">Transmembrane</keyword>
<sequence>MDQTSKERQLKIYELKTEILHLLQDLKKDLKLIIEDRFLDENTQKNELEKFFKDKEYVDLNMFLSKYLSILEKPASSMESSELTVLKEKENLLNTIDSIMRRLEFTVHKLDKLGEKAQWVLDQLSFKDYMEQVKKELEQNLEKAISRTLNKDVSKLKQKLKKIDDINSYEELKVFQKQIEGEINLYISHDIFPKIEHIFNNYKKDLAKKIDQYVQKLHIDPELKERINEELSEMVDSFGIKASQFYYIAPDFPPDIFNYSRNFSELEILKENLPSTRFIAIFSSGLLLLAIGFMIPDRTYELLVSGLGIVILIYSVLDSIYMNDYFYRKYTAMIKNMIRKEFERSIENIKDDIKEKLMKISEKFEKNISHIVEKETKDIQNYLLDINSIRKVYVRYIEELENFSKSVEEV</sequence>
<dbReference type="HOGENOM" id="CLU_670569_0_0_0"/>
<feature type="transmembrane region" description="Helical" evidence="1">
    <location>
        <begin position="278"/>
        <end position="296"/>
    </location>
</feature>
<proteinExistence type="predicted"/>
<gene>
    <name evidence="2" type="ordered locus">PERMA_1099</name>
</gene>
<evidence type="ECO:0000313" key="3">
    <source>
        <dbReference type="Proteomes" id="UP000001366"/>
    </source>
</evidence>
<dbReference type="PaxDb" id="123214-PERMA_1099"/>
<feature type="transmembrane region" description="Helical" evidence="1">
    <location>
        <begin position="302"/>
        <end position="321"/>
    </location>
</feature>
<accession>C0QQD9</accession>
<reference evidence="2 3" key="1">
    <citation type="journal article" date="2009" name="J. Bacteriol.">
        <title>Complete and draft genome sequences of six members of the Aquificales.</title>
        <authorList>
            <person name="Reysenbach A.L."/>
            <person name="Hamamura N."/>
            <person name="Podar M."/>
            <person name="Griffiths E."/>
            <person name="Ferreira S."/>
            <person name="Hochstein R."/>
            <person name="Heidelberg J."/>
            <person name="Johnson J."/>
            <person name="Mead D."/>
            <person name="Pohorille A."/>
            <person name="Sarmiento M."/>
            <person name="Schweighofer K."/>
            <person name="Seshadri R."/>
            <person name="Voytek M.A."/>
        </authorList>
    </citation>
    <scope>NUCLEOTIDE SEQUENCE [LARGE SCALE GENOMIC DNA]</scope>
    <source>
        <strain evidence="3">DSM 14350 / EX-H1</strain>
    </source>
</reference>
<dbReference type="EMBL" id="CP001230">
    <property type="protein sequence ID" value="ACO04523.1"/>
    <property type="molecule type" value="Genomic_DNA"/>
</dbReference>
<keyword evidence="1" id="KW-0472">Membrane</keyword>
<organism evidence="2 3">
    <name type="scientific">Persephonella marina (strain DSM 14350 / EX-H1)</name>
    <dbReference type="NCBI Taxonomy" id="123214"/>
    <lineage>
        <taxon>Bacteria</taxon>
        <taxon>Pseudomonadati</taxon>
        <taxon>Aquificota</taxon>
        <taxon>Aquificia</taxon>
        <taxon>Aquificales</taxon>
        <taxon>Hydrogenothermaceae</taxon>
        <taxon>Persephonella</taxon>
    </lineage>
</organism>
<dbReference type="Proteomes" id="UP000001366">
    <property type="component" value="Chromosome"/>
</dbReference>
<evidence type="ECO:0000313" key="2">
    <source>
        <dbReference type="EMBL" id="ACO04523.1"/>
    </source>
</evidence>
<protein>
    <submittedName>
        <fullName evidence="2">Uncharacterized protein</fullName>
    </submittedName>
</protein>
<dbReference type="KEGG" id="pmx:PERMA_1099"/>
<dbReference type="RefSeq" id="WP_012676760.1">
    <property type="nucleotide sequence ID" value="NC_012440.1"/>
</dbReference>
<keyword evidence="1" id="KW-1133">Transmembrane helix</keyword>
<evidence type="ECO:0000256" key="1">
    <source>
        <dbReference type="SAM" id="Phobius"/>
    </source>
</evidence>
<dbReference type="AlphaFoldDB" id="C0QQD9"/>